<evidence type="ECO:0000313" key="3">
    <source>
        <dbReference type="Proteomes" id="UP000631114"/>
    </source>
</evidence>
<dbReference type="OrthoDB" id="1924976at2759"/>
<accession>A0A835IB04</accession>
<dbReference type="Proteomes" id="UP000631114">
    <property type="component" value="Unassembled WGS sequence"/>
</dbReference>
<name>A0A835IB04_9MAGN</name>
<evidence type="ECO:0000313" key="2">
    <source>
        <dbReference type="EMBL" id="KAF9613472.1"/>
    </source>
</evidence>
<dbReference type="GO" id="GO:0010206">
    <property type="term" value="P:photosystem II repair"/>
    <property type="evidence" value="ECO:0007669"/>
    <property type="project" value="InterPro"/>
</dbReference>
<dbReference type="InterPro" id="IPR049072">
    <property type="entry name" value="MPH2_C"/>
</dbReference>
<dbReference type="Pfam" id="PF20675">
    <property type="entry name" value="MPH2"/>
    <property type="match status" value="1"/>
</dbReference>
<feature type="domain" description="Maintenance of Photosystem II under High light 2 C-terminal" evidence="1">
    <location>
        <begin position="172"/>
        <end position="278"/>
    </location>
</feature>
<reference evidence="2 3" key="1">
    <citation type="submission" date="2020-10" db="EMBL/GenBank/DDBJ databases">
        <title>The Coptis chinensis genome and diversification of protoberbering-type alkaloids.</title>
        <authorList>
            <person name="Wang B."/>
            <person name="Shu S."/>
            <person name="Song C."/>
            <person name="Liu Y."/>
        </authorList>
    </citation>
    <scope>NUCLEOTIDE SEQUENCE [LARGE SCALE GENOMIC DNA]</scope>
    <source>
        <strain evidence="2">HL-2020</strain>
        <tissue evidence="2">Leaf</tissue>
    </source>
</reference>
<dbReference type="AlphaFoldDB" id="A0A835IB04"/>
<sequence length="278" mass="29969">MPAADLIKHSKNDWFSENSNLIHEKVPSGHGSALFPTKTEGTKMATTLLSSTNILFNDSLVFSSVSFPSTATITGRRSNSYSLTRIMCKAANVSSSSSPEPDYSPVIMMNKRSLFAFSLATTTTLALSLANISNAAILEADDDIELLEKVKKDRKKRLERQEMINASNKEAAYVQEVVYKLSKAGQAIENNDLTAASSVLGPSTDADWVKKGNVAFKKLSSNLEEKTEVDTFNSSLASLISSVAKDDIRSSKVAFISSASALEKWTALTGLAALLKGL</sequence>
<evidence type="ECO:0000259" key="1">
    <source>
        <dbReference type="Pfam" id="PF20675"/>
    </source>
</evidence>
<protein>
    <recommendedName>
        <fullName evidence="1">Maintenance of Photosystem II under High light 2 C-terminal domain-containing protein</fullName>
    </recommendedName>
</protein>
<dbReference type="EMBL" id="JADFTS010000003">
    <property type="protein sequence ID" value="KAF9613472.1"/>
    <property type="molecule type" value="Genomic_DNA"/>
</dbReference>
<dbReference type="PANTHER" id="PTHR35742:SF1">
    <property type="entry name" value="THYLAKOID LUMENAL 16.5 KDA PROTEIN, CHLOROPLASTIC"/>
    <property type="match status" value="1"/>
</dbReference>
<keyword evidence="3" id="KW-1185">Reference proteome</keyword>
<dbReference type="PANTHER" id="PTHR35742">
    <property type="entry name" value="THYLAKOID LUMENAL 16.5 KDA PROTEIN, CHLOROPLASTIC"/>
    <property type="match status" value="1"/>
</dbReference>
<gene>
    <name evidence="2" type="ORF">IFM89_008319</name>
</gene>
<comment type="caution">
    <text evidence="2">The sequence shown here is derived from an EMBL/GenBank/DDBJ whole genome shotgun (WGS) entry which is preliminary data.</text>
</comment>
<dbReference type="InterPro" id="IPR038862">
    <property type="entry name" value="MPH2"/>
</dbReference>
<proteinExistence type="predicted"/>
<organism evidence="2 3">
    <name type="scientific">Coptis chinensis</name>
    <dbReference type="NCBI Taxonomy" id="261450"/>
    <lineage>
        <taxon>Eukaryota</taxon>
        <taxon>Viridiplantae</taxon>
        <taxon>Streptophyta</taxon>
        <taxon>Embryophyta</taxon>
        <taxon>Tracheophyta</taxon>
        <taxon>Spermatophyta</taxon>
        <taxon>Magnoliopsida</taxon>
        <taxon>Ranunculales</taxon>
        <taxon>Ranunculaceae</taxon>
        <taxon>Coptidoideae</taxon>
        <taxon>Coptis</taxon>
    </lineage>
</organism>